<dbReference type="GO" id="GO:0005524">
    <property type="term" value="F:ATP binding"/>
    <property type="evidence" value="ECO:0007669"/>
    <property type="project" value="UniProtKB-UniRule"/>
</dbReference>
<feature type="compositionally biased region" description="Polar residues" evidence="12">
    <location>
        <begin position="649"/>
        <end position="661"/>
    </location>
</feature>
<comment type="function">
    <text evidence="10">Regulatory subunit of the poly(A)-nuclease (PAN) deadenylation complex, one of two cytoplasmic mRNA deadenylases involved in mRNA turnover. PAN specifically shortens poly(A) tails of RNA and the activity is stimulated by poly(A)-binding protein (PABP). PAN deadenylation is followed by rapid degradation of the shortened mRNA tails by the CCR4-NOT complex. Deadenylated mRNAs are then degraded by two alternative mechanisms, namely exosome-mediated 3'-5' exonucleolytic degradation, or deadenlyation-dependent mRNA decaping and subsequent 5'-3' exonucleolytic degradation by XRN1. PAN3 acts as a positive regulator for PAN activity, recruiting the catalytic subunit PAN2 to mRNA via its interaction with RNA and PABP.</text>
</comment>
<dbReference type="FunFam" id="1.10.287.3700:FF:000001">
    <property type="entry name" value="PAN2-PAN3 deadenylation complex subunit PAN3"/>
    <property type="match status" value="1"/>
</dbReference>
<dbReference type="InterPro" id="IPR000719">
    <property type="entry name" value="Prot_kinase_dom"/>
</dbReference>
<dbReference type="Pfam" id="PF18101">
    <property type="entry name" value="Pan3_CK"/>
    <property type="match status" value="1"/>
</dbReference>
<dbReference type="PANTHER" id="PTHR12272:SF11">
    <property type="entry name" value="PAN2-PAN3 DEADENYLATION COMPLEX SUBUNIT PAN3"/>
    <property type="match status" value="1"/>
</dbReference>
<feature type="coiled-coil region" evidence="10">
    <location>
        <begin position="1021"/>
        <end position="1059"/>
    </location>
</feature>
<proteinExistence type="inferred from homology"/>
<dbReference type="FunFam" id="1.20.5.5160:FF:000002">
    <property type="entry name" value="PAN2-PAN3 deadenylation complex subunit PAN3"/>
    <property type="match status" value="1"/>
</dbReference>
<keyword evidence="4 11" id="KW-0479">Metal-binding</keyword>
<comment type="domain">
    <text evidence="10">The pseudokinase domain, the coiled-coil (CC), and C-terminal knob domain (CK) form a structural unit (PKC) that forms an extensive high-affinity interaction surface for PAN2.</text>
</comment>
<dbReference type="GO" id="GO:0006397">
    <property type="term" value="P:mRNA processing"/>
    <property type="evidence" value="ECO:0007669"/>
    <property type="project" value="UniProtKB-KW"/>
</dbReference>
<dbReference type="EMBL" id="CM026425">
    <property type="protein sequence ID" value="KAG0577898.1"/>
    <property type="molecule type" value="Genomic_DNA"/>
</dbReference>
<dbReference type="GO" id="GO:0000932">
    <property type="term" value="C:P-body"/>
    <property type="evidence" value="ECO:0007669"/>
    <property type="project" value="TreeGrafter"/>
</dbReference>
<gene>
    <name evidence="10" type="primary">PAN3</name>
    <name evidence="15" type="ORF">KC19_5G190100</name>
</gene>
<dbReference type="Gene3D" id="1.10.510.10">
    <property type="entry name" value="Transferase(Phosphotransferase) domain 1"/>
    <property type="match status" value="1"/>
</dbReference>
<feature type="binding site" evidence="10">
    <location>
        <begin position="861"/>
        <end position="868"/>
    </location>
    <ligand>
        <name>ATP</name>
        <dbReference type="ChEBI" id="CHEBI:30616"/>
    </ligand>
</feature>
<dbReference type="InterPro" id="IPR000571">
    <property type="entry name" value="Znf_CCCH"/>
</dbReference>
<feature type="compositionally biased region" description="Low complexity" evidence="12">
    <location>
        <begin position="573"/>
        <end position="597"/>
    </location>
</feature>
<evidence type="ECO:0000313" key="15">
    <source>
        <dbReference type="EMBL" id="KAG0577898.1"/>
    </source>
</evidence>
<comment type="subcellular location">
    <subcellularLocation>
        <location evidence="1 10">Cytoplasm</location>
    </subcellularLocation>
</comment>
<comment type="domain">
    <text evidence="10">Contains a pseudokinase domain. The protein kinase domain is predicted to be catalytically inactive because some of the residues important for catalytic activity are substituted and it lacks the equivalent of the binding site for a peptide substrate. However, it has retained an ATP-binding site and ATP-binding is required for mRNA degradation, stimulating the activity of the PAN2 nuclease in vitro. The nucleotide-binding site is juxtaposed to the RNase active site of PAN2 in the complex and may actually bind nucleosides of a poly(A) RNA rather than ATP, feeding the poly(A)-tail to the active site of the deadenylase and thus increasing the efficiency with which this distributive enzyme degrades oligo(A) RNAs.</text>
</comment>
<dbReference type="InterPro" id="IPR030844">
    <property type="entry name" value="PAN3"/>
</dbReference>
<organism evidence="15 16">
    <name type="scientific">Ceratodon purpureus</name>
    <name type="common">Fire moss</name>
    <name type="synonym">Dicranum purpureum</name>
    <dbReference type="NCBI Taxonomy" id="3225"/>
    <lineage>
        <taxon>Eukaryota</taxon>
        <taxon>Viridiplantae</taxon>
        <taxon>Streptophyta</taxon>
        <taxon>Embryophyta</taxon>
        <taxon>Bryophyta</taxon>
        <taxon>Bryophytina</taxon>
        <taxon>Bryopsida</taxon>
        <taxon>Dicranidae</taxon>
        <taxon>Pseudoditrichales</taxon>
        <taxon>Ditrichaceae</taxon>
        <taxon>Ceratodon</taxon>
    </lineage>
</organism>
<dbReference type="GO" id="GO:0008143">
    <property type="term" value="F:poly(A) binding"/>
    <property type="evidence" value="ECO:0007669"/>
    <property type="project" value="TreeGrafter"/>
</dbReference>
<evidence type="ECO:0000313" key="16">
    <source>
        <dbReference type="Proteomes" id="UP000822688"/>
    </source>
</evidence>
<evidence type="ECO:0000256" key="5">
    <source>
        <dbReference type="ARBA" id="ARBA00022741"/>
    </source>
</evidence>
<keyword evidence="5 10" id="KW-0547">Nucleotide-binding</keyword>
<dbReference type="Proteomes" id="UP000822688">
    <property type="component" value="Chromosome 5"/>
</dbReference>
<keyword evidence="6 11" id="KW-0863">Zinc-finger</keyword>
<evidence type="ECO:0000256" key="12">
    <source>
        <dbReference type="SAM" id="MobiDB-lite"/>
    </source>
</evidence>
<feature type="binding site" evidence="10">
    <location>
        <position position="805"/>
    </location>
    <ligand>
        <name>ATP</name>
        <dbReference type="ChEBI" id="CHEBI:30616"/>
    </ligand>
</feature>
<keyword evidence="2 10" id="KW-0963">Cytoplasm</keyword>
<feature type="region of interest" description="Pseudokinase domain" evidence="10">
    <location>
        <begin position="747"/>
        <end position="1020"/>
    </location>
</feature>
<evidence type="ECO:0000256" key="7">
    <source>
        <dbReference type="ARBA" id="ARBA00022833"/>
    </source>
</evidence>
<dbReference type="GO" id="GO:0031251">
    <property type="term" value="C:PAN complex"/>
    <property type="evidence" value="ECO:0007669"/>
    <property type="project" value="UniProtKB-UniRule"/>
</dbReference>
<dbReference type="SMART" id="SM00356">
    <property type="entry name" value="ZnF_C3H1"/>
    <property type="match status" value="2"/>
</dbReference>
<dbReference type="SUPFAM" id="SSF56112">
    <property type="entry name" value="Protein kinase-like (PK-like)"/>
    <property type="match status" value="1"/>
</dbReference>
<dbReference type="Gene3D" id="6.10.250.3160">
    <property type="match status" value="1"/>
</dbReference>
<evidence type="ECO:0000256" key="2">
    <source>
        <dbReference type="ARBA" id="ARBA00022490"/>
    </source>
</evidence>
<name>A0A8T0I5U4_CERPU</name>
<dbReference type="Gene3D" id="1.10.287.3700">
    <property type="match status" value="1"/>
</dbReference>
<feature type="zinc finger region" description="C3H1-type" evidence="11">
    <location>
        <begin position="9"/>
        <end position="37"/>
    </location>
</feature>
<dbReference type="Gene3D" id="4.10.1000.10">
    <property type="entry name" value="Zinc finger, CCCH-type"/>
    <property type="match status" value="1"/>
</dbReference>
<feature type="compositionally biased region" description="Low complexity" evidence="12">
    <location>
        <begin position="605"/>
        <end position="648"/>
    </location>
</feature>
<dbReference type="GO" id="GO:0008270">
    <property type="term" value="F:zinc ion binding"/>
    <property type="evidence" value="ECO:0007669"/>
    <property type="project" value="UniProtKB-KW"/>
</dbReference>
<comment type="caution">
    <text evidence="15">The sequence shown here is derived from an EMBL/GenBank/DDBJ whole genome shotgun (WGS) entry which is preliminary data.</text>
</comment>
<comment type="domain">
    <text evidence="10">The N-terminal zinc finger binds to poly(A) RNA.</text>
</comment>
<dbReference type="PROSITE" id="PS50103">
    <property type="entry name" value="ZF_C3H1"/>
    <property type="match status" value="2"/>
</dbReference>
<feature type="compositionally biased region" description="Low complexity" evidence="12">
    <location>
        <begin position="470"/>
        <end position="479"/>
    </location>
</feature>
<comment type="similarity">
    <text evidence="10">Belongs to the protein kinase superfamily. PAN3 family.</text>
</comment>
<dbReference type="PROSITE" id="PS50011">
    <property type="entry name" value="PROTEIN_KINASE_DOM"/>
    <property type="match status" value="1"/>
</dbReference>
<feature type="region of interest" description="Disordered" evidence="12">
    <location>
        <begin position="165"/>
        <end position="188"/>
    </location>
</feature>
<dbReference type="SUPFAM" id="SSF90229">
    <property type="entry name" value="CCCH zinc finger"/>
    <property type="match status" value="1"/>
</dbReference>
<reference evidence="15" key="1">
    <citation type="submission" date="2020-06" db="EMBL/GenBank/DDBJ databases">
        <title>WGS assembly of Ceratodon purpureus strain R40.</title>
        <authorList>
            <person name="Carey S.B."/>
            <person name="Jenkins J."/>
            <person name="Shu S."/>
            <person name="Lovell J.T."/>
            <person name="Sreedasyam A."/>
            <person name="Maumus F."/>
            <person name="Tiley G.P."/>
            <person name="Fernandez-Pozo N."/>
            <person name="Barry K."/>
            <person name="Chen C."/>
            <person name="Wang M."/>
            <person name="Lipzen A."/>
            <person name="Daum C."/>
            <person name="Saski C.A."/>
            <person name="Payton A.C."/>
            <person name="Mcbreen J.C."/>
            <person name="Conrad R.E."/>
            <person name="Kollar L.M."/>
            <person name="Olsson S."/>
            <person name="Huttunen S."/>
            <person name="Landis J.B."/>
            <person name="Wickett N.J."/>
            <person name="Johnson M.G."/>
            <person name="Rensing S.A."/>
            <person name="Grimwood J."/>
            <person name="Schmutz J."/>
            <person name="Mcdaniel S.F."/>
        </authorList>
    </citation>
    <scope>NUCLEOTIDE SEQUENCE</scope>
    <source>
        <strain evidence="15">R40</strain>
    </source>
</reference>
<dbReference type="GO" id="GO:0004672">
    <property type="term" value="F:protein kinase activity"/>
    <property type="evidence" value="ECO:0007669"/>
    <property type="project" value="InterPro"/>
</dbReference>
<evidence type="ECO:0000256" key="1">
    <source>
        <dbReference type="ARBA" id="ARBA00004496"/>
    </source>
</evidence>
<evidence type="ECO:0000256" key="6">
    <source>
        <dbReference type="ARBA" id="ARBA00022771"/>
    </source>
</evidence>
<keyword evidence="7 11" id="KW-0862">Zinc</keyword>
<dbReference type="InterPro" id="IPR011009">
    <property type="entry name" value="Kinase-like_dom_sf"/>
</dbReference>
<evidence type="ECO:0000256" key="8">
    <source>
        <dbReference type="ARBA" id="ARBA00022840"/>
    </source>
</evidence>
<feature type="domain" description="Protein kinase" evidence="13">
    <location>
        <begin position="773"/>
        <end position="1060"/>
    </location>
</feature>
<feature type="domain" description="C3H1-type" evidence="14">
    <location>
        <begin position="47"/>
        <end position="76"/>
    </location>
</feature>
<dbReference type="AlphaFoldDB" id="A0A8T0I5U4"/>
<dbReference type="HAMAP" id="MF_03181">
    <property type="entry name" value="PAN3"/>
    <property type="match status" value="1"/>
</dbReference>
<keyword evidence="16" id="KW-1185">Reference proteome</keyword>
<dbReference type="Pfam" id="PF00642">
    <property type="entry name" value="zf-CCCH"/>
    <property type="match status" value="1"/>
</dbReference>
<feature type="compositionally biased region" description="Polar residues" evidence="12">
    <location>
        <begin position="520"/>
        <end position="559"/>
    </location>
</feature>
<protein>
    <recommendedName>
        <fullName evidence="10">PAN2-PAN3 deadenylation complex subunit PAN3</fullName>
    </recommendedName>
    <alternativeName>
        <fullName evidence="10">PAB1P-dependent poly(A)-specific ribonuclease</fullName>
    </alternativeName>
    <alternativeName>
        <fullName evidence="10">Poly(A)-nuclease deadenylation complex subunit 3</fullName>
        <shortName evidence="10">PAN deadenylation complex subunit 3</shortName>
    </alternativeName>
</protein>
<evidence type="ECO:0000256" key="9">
    <source>
        <dbReference type="ARBA" id="ARBA00023054"/>
    </source>
</evidence>
<accession>A0A8T0I5U4</accession>
<keyword evidence="8 10" id="KW-0067">ATP-binding</keyword>
<evidence type="ECO:0000259" key="13">
    <source>
        <dbReference type="PROSITE" id="PS50011"/>
    </source>
</evidence>
<feature type="compositionally biased region" description="Low complexity" evidence="12">
    <location>
        <begin position="666"/>
        <end position="676"/>
    </location>
</feature>
<feature type="domain" description="C3H1-type" evidence="14">
    <location>
        <begin position="9"/>
        <end position="37"/>
    </location>
</feature>
<feature type="region of interest" description="Knob domain" evidence="10">
    <location>
        <begin position="1060"/>
        <end position="1177"/>
    </location>
</feature>
<evidence type="ECO:0000256" key="10">
    <source>
        <dbReference type="HAMAP-Rule" id="MF_03181"/>
    </source>
</evidence>
<comment type="subunit">
    <text evidence="10">Homodimer. Forms a heterotrimer with a catalytic subunit PAN2 to form the poly(A)-nuclease (PAN) deadenylation complex. Interacts (via PAM-2 motif) with poly(A)-binding protein (via PABC domain), conferring substrate specificity of the enzyme complex.</text>
</comment>
<keyword evidence="3 10" id="KW-0507">mRNA processing</keyword>
<dbReference type="Pfam" id="PF25586">
    <property type="entry name" value="zf-CCCH_PAN3"/>
    <property type="match status" value="1"/>
</dbReference>
<feature type="binding site" evidence="10">
    <location>
        <begin position="921"/>
        <end position="922"/>
    </location>
    <ligand>
        <name>ATP</name>
        <dbReference type="ChEBI" id="CHEBI:30616"/>
    </ligand>
</feature>
<dbReference type="InterPro" id="IPR041332">
    <property type="entry name" value="Pan3_CK"/>
</dbReference>
<feature type="compositionally biased region" description="Low complexity" evidence="12">
    <location>
        <begin position="492"/>
        <end position="516"/>
    </location>
</feature>
<feature type="zinc finger region" description="C3H1-type" evidence="11">
    <location>
        <begin position="47"/>
        <end position="76"/>
    </location>
</feature>
<dbReference type="InterPro" id="IPR036855">
    <property type="entry name" value="Znf_CCCH_sf"/>
</dbReference>
<evidence type="ECO:0000256" key="4">
    <source>
        <dbReference type="ARBA" id="ARBA00022723"/>
    </source>
</evidence>
<dbReference type="Gene3D" id="1.20.5.5160">
    <property type="match status" value="1"/>
</dbReference>
<sequence>MSASPQRPPASNVTCRYWATSGTCFFGDQCNFAHNPGDRASSGKSVPKREKACKELLLTGYCKNEKNGCEYNHEIPGVIRAGPPSSSSATSTNVPASVVYSSWPSATSTSLSPGTAAAIRNNRLPVSAPAFVPAAVAAAQRASLTAWGGVTPGKSSVVTSQASFTATSSISPTSNETPNVSSGQKPVVDTQTTSALAALVQEAEVSVNSDTVTSGISVSSTLSTFSNSLLNAQPFIPSAISGSSNGPTNIGTAQGASIGSANATPFVPSGGSVASAVSAAPFVPRSRQHILTGAATGGGSPSMVRALQPASQSLMALGGSAPQQQLQMRQQFSQLQQIQHQQAQVHQAQAQAQAHMLAAAARSMGGNVISNNQYMGMEVPMVIPFRLPDGDDPALGMTAMSPPNSAYLTRVGGSGGLSVLPAPDAMASMGIVGDGTGVLQVGSSSSFSHNYGGGLPSPSSVRAQLQQHMQNMQLQQQHQAFSGQSSPYSLRPPQRTQTPDKQQQQQQSEQQSHSPPYTIRHSQSLGSQTPEKSQLLGLQTETGGSAPSSLTLSNDNQGQEHVLLSPERREADQLSVQSSESSVPQQSPQQTGQIQSPLKQHHQHQQAQMQQQIQLQALQQQQMRHRMQQQQQQQQQSQHFQQQHSQGQRTLSSPGLSQQRLPSMRSPSPVSGVSPVAAATHGGATYFLSPGQGISNLSHAFGSAGGRNESRTVRGQLSAGTVPFGSRFIPDQLREELRRRHSLIHAQLDPEQDLVDLPEMVQRFHSLFPLEDVNREDEIPSTSFGVRTMIFKGISSSDGQAYAIRRIDSRQVIPTAELATTAVEAVERWAPFSRHPHIVAIRESFVSREVEDTSALFFVHDYYPAAFTLQALHLQQEQAGGVVHLTANEEQLWSYMVQLATVLRAVHGAGLYFRPGGLHPSKVLMTSKGRIRVSSVGILDVLHGDPADDPRVFQREDLAGCGRLILALACGSTANASLDFMGSHYSSDLVRITQALLASSPEKSEGGGISSIRQLYSVLADRMFSEIENVHVQNDEIMNELSKETENGRLLRILVKLGMMNERPDTDMDPGWSETGDRYLLKLFRDFVFHQTSEEGTPVIDWGHVIECLNKLDAGVPEKLILLTRDERSMLIASYADLKRCLESVYQELLVRASGDKGRQALPQSMLMQSPGRLNQR</sequence>
<evidence type="ECO:0000256" key="3">
    <source>
        <dbReference type="ARBA" id="ARBA00022664"/>
    </source>
</evidence>
<keyword evidence="9 10" id="KW-0175">Coiled coil</keyword>
<feature type="region of interest" description="Disordered" evidence="12">
    <location>
        <begin position="470"/>
        <end position="676"/>
    </location>
</feature>
<evidence type="ECO:0000256" key="11">
    <source>
        <dbReference type="PROSITE-ProRule" id="PRU00723"/>
    </source>
</evidence>
<dbReference type="PANTHER" id="PTHR12272">
    <property type="entry name" value="DEADENYLATION COMPLEX SUBUNIT PAN3"/>
    <property type="match status" value="1"/>
</dbReference>
<evidence type="ECO:0000259" key="14">
    <source>
        <dbReference type="PROSITE" id="PS50103"/>
    </source>
</evidence>
<dbReference type="GO" id="GO:0000289">
    <property type="term" value="P:nuclear-transcribed mRNA poly(A) tail shortening"/>
    <property type="evidence" value="ECO:0007669"/>
    <property type="project" value="UniProtKB-UniRule"/>
</dbReference>